<dbReference type="AlphaFoldDB" id="Q7MR55"/>
<sequence>MELMKLLKLIFAGFVAFSLMSGVAFADPVKGQKYYLKTMSKQTGLKGDKFAALHTQAEWKKLFENNGEGFIKEMSAKFPSLAEFFASDNFKNKIMEDLKDFCIHYASDSGNVPSC</sequence>
<evidence type="ECO:0000313" key="3">
    <source>
        <dbReference type="Proteomes" id="UP000000422"/>
    </source>
</evidence>
<accession>Q7MR55</accession>
<dbReference type="EMBL" id="BX571661">
    <property type="protein sequence ID" value="CAE10692.1"/>
    <property type="molecule type" value="Genomic_DNA"/>
</dbReference>
<keyword evidence="1" id="KW-0732">Signal</keyword>
<dbReference type="Proteomes" id="UP000000422">
    <property type="component" value="Chromosome"/>
</dbReference>
<dbReference type="STRING" id="273121.WS1662"/>
<proteinExistence type="predicted"/>
<dbReference type="KEGG" id="wsu:WS1662"/>
<feature type="signal peptide" evidence="1">
    <location>
        <begin position="1"/>
        <end position="26"/>
    </location>
</feature>
<gene>
    <name evidence="2" type="primary">fliD</name>
    <name evidence="2" type="ordered locus">WS1662</name>
</gene>
<dbReference type="eggNOG" id="ENOG502ZD2X">
    <property type="taxonomic scope" value="Bacteria"/>
</dbReference>
<dbReference type="HOGENOM" id="CLU_171893_0_0_7"/>
<evidence type="ECO:0000256" key="1">
    <source>
        <dbReference type="SAM" id="SignalP"/>
    </source>
</evidence>
<organism evidence="3">
    <name type="scientific">Wolinella succinogenes (strain ATCC 29543 / DSM 1740 / CCUG 13145 / JCM 31913 / LMG 7466 / NCTC 11488 / FDC 602W)</name>
    <name type="common">Vibrio succinogenes</name>
    <dbReference type="NCBI Taxonomy" id="273121"/>
    <lineage>
        <taxon>Bacteria</taxon>
        <taxon>Pseudomonadati</taxon>
        <taxon>Campylobacterota</taxon>
        <taxon>Epsilonproteobacteria</taxon>
        <taxon>Campylobacterales</taxon>
        <taxon>Helicobacteraceae</taxon>
        <taxon>Wolinella</taxon>
    </lineage>
</organism>
<evidence type="ECO:0000313" key="2">
    <source>
        <dbReference type="EMBL" id="CAE10692.1"/>
    </source>
</evidence>
<keyword evidence="3" id="KW-1185">Reference proteome</keyword>
<reference evidence="2 3" key="1">
    <citation type="journal article" date="2003" name="Proc. Natl. Acad. Sci. U.S.A.">
        <title>Complete genome sequence and analysis of Wolinella succinogenes.</title>
        <authorList>
            <person name="Baar C."/>
            <person name="Eppinger M."/>
            <person name="Raddatz G."/>
            <person name="Simon JM."/>
            <person name="Lanz C."/>
            <person name="Klimmek O."/>
            <person name="Nandakumar R."/>
            <person name="Gross R."/>
            <person name="Rosinus A."/>
            <person name="Keller H."/>
            <person name="Jagtap P."/>
            <person name="Linke B."/>
            <person name="Meyer F."/>
            <person name="Lederer H."/>
            <person name="Schuster S.C."/>
        </authorList>
    </citation>
    <scope>NUCLEOTIDE SEQUENCE [LARGE SCALE GENOMIC DNA]</scope>
    <source>
        <strain evidence="3">ATCC 29543 / DSM 1740 / CCUG 13145 / JCM 31913 / LMG 7466 / NCTC 11488 / FDC 602W</strain>
    </source>
</reference>
<feature type="chain" id="PRO_5004290064" evidence="1">
    <location>
        <begin position="27"/>
        <end position="115"/>
    </location>
</feature>
<protein>
    <submittedName>
        <fullName evidence="2">Uncharacterized protein</fullName>
    </submittedName>
</protein>
<name>Q7MR55_WOLSU</name>